<gene>
    <name evidence="9" type="ORF">IAB14_01375</name>
</gene>
<dbReference type="GO" id="GO:0046961">
    <property type="term" value="F:proton-transporting ATPase activity, rotational mechanism"/>
    <property type="evidence" value="ECO:0007669"/>
    <property type="project" value="InterPro"/>
</dbReference>
<reference evidence="9" key="1">
    <citation type="submission" date="2020-10" db="EMBL/GenBank/DDBJ databases">
        <authorList>
            <person name="Gilroy R."/>
        </authorList>
    </citation>
    <scope>NUCLEOTIDE SEQUENCE</scope>
    <source>
        <strain evidence="9">23406</strain>
    </source>
</reference>
<dbReference type="GO" id="GO:0007035">
    <property type="term" value="P:vacuolar acidification"/>
    <property type="evidence" value="ECO:0007669"/>
    <property type="project" value="TreeGrafter"/>
</dbReference>
<feature type="transmembrane region" description="Helical" evidence="8">
    <location>
        <begin position="469"/>
        <end position="492"/>
    </location>
</feature>
<evidence type="ECO:0000256" key="6">
    <source>
        <dbReference type="ARBA" id="ARBA00023065"/>
    </source>
</evidence>
<protein>
    <submittedName>
        <fullName evidence="9">V-type ATP synthase subunit I</fullName>
    </submittedName>
</protein>
<evidence type="ECO:0000256" key="8">
    <source>
        <dbReference type="SAM" id="Phobius"/>
    </source>
</evidence>
<evidence type="ECO:0000313" key="9">
    <source>
        <dbReference type="EMBL" id="HIU99747.1"/>
    </source>
</evidence>
<dbReference type="Proteomes" id="UP000886891">
    <property type="component" value="Unassembled WGS sequence"/>
</dbReference>
<dbReference type="InterPro" id="IPR002490">
    <property type="entry name" value="V-ATPase_116kDa_su"/>
</dbReference>
<sequence length="689" mass="76186">MQKIALVAHRKDRSKILKRLTRLGTVETVKSDLPENTAYHGVGKHREEIERKLNRLTFAFQFIKDAATEVALENKLERKHAAKEGKKIDKKEQASFKSDLKRENVLIDYDELSEIVRDEYELFAVIEHLEELNSKLVDIKSERSRKLNLSAQLKDYVALDLKFSELKSTAHTLITAGLISPEKTEELRAALGEDVYFEFYPNEKSTLVFVAAYLDDAARVGEALTAADFAKCPYDYAKKPTEMLAELAEDIATLEEARKSVYREVGKAAEYNYRFKLLYEFYNLELAKSDVAADTAETGKAFYLQGWVPAPQAELTVNAVKEVAPTAIVTVSDPEEGDAVPTYLKNSKFVAPFGDGITKLYGYPKYGDLDPNPFVALFYFVFFGFMLGDAGYGILMTIACFLYLAIKKPVKNSATMIWMFGICGISTIFWGAIFGGWFGVEAEILQQSAVGSFLLKIRQIDPLDGQQTLVMFGLALALGVVHMGVGYFLSFLNKRRTSLLDGIFNDLSWVTIFVGGLLVAAGMVFSVKVLQTVGLVIAAIGVVMLVVGGCLGKKNVFKMVGGIFGNLYGSINIFSDILSYARLFGLGLTTGVIGLAINKIGYILIDMLGPVGYIAAVIVWVGGHIFNFGINTLGVYVHNSRLQYVEFFGKFHTEGGRIFAPLGSKTRFVYLKDSLELAPAKKVSADSAK</sequence>
<evidence type="ECO:0000256" key="7">
    <source>
        <dbReference type="ARBA" id="ARBA00023136"/>
    </source>
</evidence>
<feature type="transmembrane region" description="Helical" evidence="8">
    <location>
        <begin position="533"/>
        <end position="551"/>
    </location>
</feature>
<comment type="subcellular location">
    <subcellularLocation>
        <location evidence="1">Membrane</location>
        <topology evidence="1">Multi-pass membrane protein</topology>
    </subcellularLocation>
</comment>
<keyword evidence="5 8" id="KW-1133">Transmembrane helix</keyword>
<feature type="transmembrane region" description="Helical" evidence="8">
    <location>
        <begin position="417"/>
        <end position="438"/>
    </location>
</feature>
<evidence type="ECO:0000256" key="2">
    <source>
        <dbReference type="ARBA" id="ARBA00009904"/>
    </source>
</evidence>
<dbReference type="PANTHER" id="PTHR11629">
    <property type="entry name" value="VACUOLAR PROTON ATPASES"/>
    <property type="match status" value="1"/>
</dbReference>
<comment type="similarity">
    <text evidence="2">Belongs to the V-ATPase 116 kDa subunit family.</text>
</comment>
<evidence type="ECO:0000256" key="3">
    <source>
        <dbReference type="ARBA" id="ARBA00022448"/>
    </source>
</evidence>
<dbReference type="Gene3D" id="3.30.70.2170">
    <property type="match status" value="1"/>
</dbReference>
<keyword evidence="7 8" id="KW-0472">Membrane</keyword>
<evidence type="ECO:0000256" key="5">
    <source>
        <dbReference type="ARBA" id="ARBA00022989"/>
    </source>
</evidence>
<evidence type="ECO:0000256" key="1">
    <source>
        <dbReference type="ARBA" id="ARBA00004141"/>
    </source>
</evidence>
<keyword evidence="3" id="KW-0813">Transport</keyword>
<dbReference type="GO" id="GO:0016471">
    <property type="term" value="C:vacuolar proton-transporting V-type ATPase complex"/>
    <property type="evidence" value="ECO:0007669"/>
    <property type="project" value="TreeGrafter"/>
</dbReference>
<dbReference type="Gene3D" id="1.20.1460.20">
    <property type="match status" value="1"/>
</dbReference>
<evidence type="ECO:0000256" key="4">
    <source>
        <dbReference type="ARBA" id="ARBA00022692"/>
    </source>
</evidence>
<name>A0A9D1NC12_9FIRM</name>
<dbReference type="AlphaFoldDB" id="A0A9D1NC12"/>
<keyword evidence="6" id="KW-0406">Ion transport</keyword>
<dbReference type="PANTHER" id="PTHR11629:SF63">
    <property type="entry name" value="V-TYPE PROTON ATPASE SUBUNIT A"/>
    <property type="match status" value="1"/>
</dbReference>
<dbReference type="Pfam" id="PF01496">
    <property type="entry name" value="V_ATPase_I"/>
    <property type="match status" value="1"/>
</dbReference>
<proteinExistence type="inferred from homology"/>
<comment type="caution">
    <text evidence="9">The sequence shown here is derived from an EMBL/GenBank/DDBJ whole genome shotgun (WGS) entry which is preliminary data.</text>
</comment>
<feature type="transmembrane region" description="Helical" evidence="8">
    <location>
        <begin position="504"/>
        <end position="527"/>
    </location>
</feature>
<feature type="transmembrane region" description="Helical" evidence="8">
    <location>
        <begin position="583"/>
        <end position="605"/>
    </location>
</feature>
<feature type="transmembrane region" description="Helical" evidence="8">
    <location>
        <begin position="611"/>
        <end position="637"/>
    </location>
</feature>
<feature type="transmembrane region" description="Helical" evidence="8">
    <location>
        <begin position="377"/>
        <end position="405"/>
    </location>
</feature>
<reference evidence="9" key="2">
    <citation type="journal article" date="2021" name="PeerJ">
        <title>Extensive microbial diversity within the chicken gut microbiome revealed by metagenomics and culture.</title>
        <authorList>
            <person name="Gilroy R."/>
            <person name="Ravi A."/>
            <person name="Getino M."/>
            <person name="Pursley I."/>
            <person name="Horton D.L."/>
            <person name="Alikhan N.F."/>
            <person name="Baker D."/>
            <person name="Gharbi K."/>
            <person name="Hall N."/>
            <person name="Watson M."/>
            <person name="Adriaenssens E.M."/>
            <person name="Foster-Nyarko E."/>
            <person name="Jarju S."/>
            <person name="Secka A."/>
            <person name="Antonio M."/>
            <person name="Oren A."/>
            <person name="Chaudhuri R.R."/>
            <person name="La Ragione R."/>
            <person name="Hildebrand F."/>
            <person name="Pallen M.J."/>
        </authorList>
    </citation>
    <scope>NUCLEOTIDE SEQUENCE</scope>
    <source>
        <strain evidence="9">23406</strain>
    </source>
</reference>
<accession>A0A9D1NC12</accession>
<organism evidence="9 10">
    <name type="scientific">Candidatus Stercoripulliclostridium merdipullorum</name>
    <dbReference type="NCBI Taxonomy" id="2840952"/>
    <lineage>
        <taxon>Bacteria</taxon>
        <taxon>Bacillati</taxon>
        <taxon>Bacillota</taxon>
        <taxon>Clostridia</taxon>
        <taxon>Eubacteriales</taxon>
        <taxon>Candidatus Stercoripulliclostridium</taxon>
    </lineage>
</organism>
<evidence type="ECO:0000313" key="10">
    <source>
        <dbReference type="Proteomes" id="UP000886891"/>
    </source>
</evidence>
<dbReference type="Gene3D" id="3.30.70.2750">
    <property type="match status" value="1"/>
</dbReference>
<dbReference type="GO" id="GO:0033179">
    <property type="term" value="C:proton-transporting V-type ATPase, V0 domain"/>
    <property type="evidence" value="ECO:0007669"/>
    <property type="project" value="InterPro"/>
</dbReference>
<dbReference type="GO" id="GO:0051117">
    <property type="term" value="F:ATPase binding"/>
    <property type="evidence" value="ECO:0007669"/>
    <property type="project" value="TreeGrafter"/>
</dbReference>
<keyword evidence="4 8" id="KW-0812">Transmembrane</keyword>
<dbReference type="EMBL" id="DVOH01000013">
    <property type="protein sequence ID" value="HIU99747.1"/>
    <property type="molecule type" value="Genomic_DNA"/>
</dbReference>